<dbReference type="PANTHER" id="PTHR31635:SF196">
    <property type="entry name" value="REVERSE TRANSCRIPTASE DOMAIN-CONTAINING PROTEIN-RELATED"/>
    <property type="match status" value="1"/>
</dbReference>
<dbReference type="PANTHER" id="PTHR31635">
    <property type="entry name" value="REVERSE TRANSCRIPTASE DOMAIN-CONTAINING PROTEIN-RELATED"/>
    <property type="match status" value="1"/>
</dbReference>
<evidence type="ECO:0000313" key="2">
    <source>
        <dbReference type="Proteomes" id="UP001280121"/>
    </source>
</evidence>
<organism evidence="1 2">
    <name type="scientific">Dipteronia dyeriana</name>
    <dbReference type="NCBI Taxonomy" id="168575"/>
    <lineage>
        <taxon>Eukaryota</taxon>
        <taxon>Viridiplantae</taxon>
        <taxon>Streptophyta</taxon>
        <taxon>Embryophyta</taxon>
        <taxon>Tracheophyta</taxon>
        <taxon>Spermatophyta</taxon>
        <taxon>Magnoliopsida</taxon>
        <taxon>eudicotyledons</taxon>
        <taxon>Gunneridae</taxon>
        <taxon>Pentapetalae</taxon>
        <taxon>rosids</taxon>
        <taxon>malvids</taxon>
        <taxon>Sapindales</taxon>
        <taxon>Sapindaceae</taxon>
        <taxon>Hippocastanoideae</taxon>
        <taxon>Acereae</taxon>
        <taxon>Dipteronia</taxon>
    </lineage>
</organism>
<name>A0AAD9U7P6_9ROSI</name>
<accession>A0AAD9U7P6</accession>
<comment type="caution">
    <text evidence="1">The sequence shown here is derived from an EMBL/GenBank/DDBJ whole genome shotgun (WGS) entry which is preliminary data.</text>
</comment>
<sequence>MRFRLVLGDVISETQSAFIPGRFITDNVSVSFECIHAMRTKKKQKKGVMALKLDMSKAYDRVEWGFLSRMMDKLGFSDA</sequence>
<gene>
    <name evidence="1" type="ORF">Ddye_016955</name>
</gene>
<dbReference type="Proteomes" id="UP001280121">
    <property type="component" value="Unassembled WGS sequence"/>
</dbReference>
<evidence type="ECO:0008006" key="3">
    <source>
        <dbReference type="Google" id="ProtNLM"/>
    </source>
</evidence>
<reference evidence="1" key="1">
    <citation type="journal article" date="2023" name="Plant J.">
        <title>Genome sequences and population genomics provide insights into the demographic history, inbreeding, and mutation load of two 'living fossil' tree species of Dipteronia.</title>
        <authorList>
            <person name="Feng Y."/>
            <person name="Comes H.P."/>
            <person name="Chen J."/>
            <person name="Zhu S."/>
            <person name="Lu R."/>
            <person name="Zhang X."/>
            <person name="Li P."/>
            <person name="Qiu J."/>
            <person name="Olsen K.M."/>
            <person name="Qiu Y."/>
        </authorList>
    </citation>
    <scope>NUCLEOTIDE SEQUENCE</scope>
    <source>
        <strain evidence="1">KIB01</strain>
    </source>
</reference>
<dbReference type="EMBL" id="JANJYI010000005">
    <property type="protein sequence ID" value="KAK2649466.1"/>
    <property type="molecule type" value="Genomic_DNA"/>
</dbReference>
<protein>
    <recommendedName>
        <fullName evidence="3">Reverse transcriptase</fullName>
    </recommendedName>
</protein>
<keyword evidence="2" id="KW-1185">Reference proteome</keyword>
<proteinExistence type="predicted"/>
<dbReference type="AlphaFoldDB" id="A0AAD9U7P6"/>
<evidence type="ECO:0000313" key="1">
    <source>
        <dbReference type="EMBL" id="KAK2649466.1"/>
    </source>
</evidence>